<dbReference type="SUPFAM" id="SSF51430">
    <property type="entry name" value="NAD(P)-linked oxidoreductase"/>
    <property type="match status" value="1"/>
</dbReference>
<dbReference type="Proteomes" id="UP000273154">
    <property type="component" value="Chromosome"/>
</dbReference>
<reference evidence="2" key="1">
    <citation type="submission" date="2018-11" db="EMBL/GenBank/DDBJ databases">
        <title>Comparative genomics of Parolsenella catena and Libanicoccus massiliensis: Reclassification of Libanicoccus massiliensis as Parolsenella massiliensis comb. nov.</title>
        <authorList>
            <person name="Sakamoto M."/>
            <person name="Ikeyama N."/>
            <person name="Murakami T."/>
            <person name="Mori H."/>
            <person name="Yuki M."/>
            <person name="Ohkuma M."/>
        </authorList>
    </citation>
    <scope>NUCLEOTIDE SEQUENCE [LARGE SCALE GENOMIC DNA]</scope>
    <source>
        <strain evidence="2">JCM 31932</strain>
    </source>
</reference>
<dbReference type="EMBL" id="AP019367">
    <property type="protein sequence ID" value="BBH50601.1"/>
    <property type="molecule type" value="Genomic_DNA"/>
</dbReference>
<dbReference type="AlphaFoldDB" id="A0A3G9JYL8"/>
<protein>
    <submittedName>
        <fullName evidence="1">Uncharacterized protein</fullName>
    </submittedName>
</protein>
<proteinExistence type="predicted"/>
<organism evidence="1 2">
    <name type="scientific">Parolsenella catena</name>
    <dbReference type="NCBI Taxonomy" id="2003188"/>
    <lineage>
        <taxon>Bacteria</taxon>
        <taxon>Bacillati</taxon>
        <taxon>Actinomycetota</taxon>
        <taxon>Coriobacteriia</taxon>
        <taxon>Coriobacteriales</taxon>
        <taxon>Atopobiaceae</taxon>
        <taxon>Parolsenella</taxon>
    </lineage>
</organism>
<sequence>MFYLRDNDIFRSCDDTLDNLGTDHLDLYLLPWMREHGVALMAHCPLGTDKARHKARHELRTFRVCDALCTHYFSLLKYKPSTLAN</sequence>
<dbReference type="KEGG" id="pcat:Pcatena_11880"/>
<accession>A0A3G9JYL8</accession>
<name>A0A3G9JYL8_9ACTN</name>
<evidence type="ECO:0000313" key="2">
    <source>
        <dbReference type="Proteomes" id="UP000273154"/>
    </source>
</evidence>
<dbReference type="InterPro" id="IPR036812">
    <property type="entry name" value="NAD(P)_OxRdtase_dom_sf"/>
</dbReference>
<keyword evidence="2" id="KW-1185">Reference proteome</keyword>
<gene>
    <name evidence="1" type="ORF">Pcatena_11880</name>
</gene>
<evidence type="ECO:0000313" key="1">
    <source>
        <dbReference type="EMBL" id="BBH50601.1"/>
    </source>
</evidence>